<accession>A0A167UYR6</accession>
<gene>
    <name evidence="2" type="ORF">FIBSPDRAFT_904276</name>
</gene>
<dbReference type="AlphaFoldDB" id="A0A167UYR6"/>
<evidence type="ECO:0000256" key="1">
    <source>
        <dbReference type="SAM" id="MobiDB-lite"/>
    </source>
</evidence>
<proteinExistence type="predicted"/>
<evidence type="ECO:0000313" key="3">
    <source>
        <dbReference type="Proteomes" id="UP000076532"/>
    </source>
</evidence>
<evidence type="ECO:0000313" key="2">
    <source>
        <dbReference type="EMBL" id="KZP04450.1"/>
    </source>
</evidence>
<name>A0A167UYR6_9AGAM</name>
<organism evidence="2 3">
    <name type="scientific">Athelia psychrophila</name>
    <dbReference type="NCBI Taxonomy" id="1759441"/>
    <lineage>
        <taxon>Eukaryota</taxon>
        <taxon>Fungi</taxon>
        <taxon>Dikarya</taxon>
        <taxon>Basidiomycota</taxon>
        <taxon>Agaricomycotina</taxon>
        <taxon>Agaricomycetes</taxon>
        <taxon>Agaricomycetidae</taxon>
        <taxon>Atheliales</taxon>
        <taxon>Atheliaceae</taxon>
        <taxon>Athelia</taxon>
    </lineage>
</organism>
<sequence>MSTPSQPEVNRKGTDEPETATDSSIVRSEIWFHDGNIVLQAGRTQFKIYQGLLSANSTVFADMFSIPQPPLSGGDLVEGCAVIHLSDSAVDVTYVLEALCKRSHVTIDEPVSISVVAAFVRLGQKYQIDAVLSEALKRLYNEFPVELKNLDDKRYDWDKISYSKGINIDVANLAREQNLLSVLPYALHLCCYVRSDVTMQGVQRKDNTIAKLAPINERAVLAASHSILLLQSSTTFSWLTADGSDECDTHQDCNNGRNQILRNSFFPLPLYTCLVTWAREWEDNMCGACALKAQDRHAVGRQKYWDELPSTFGLPDWEELKKESVLPNILRLSTNTVHQV</sequence>
<dbReference type="Proteomes" id="UP000076532">
    <property type="component" value="Unassembled WGS sequence"/>
</dbReference>
<protein>
    <recommendedName>
        <fullName evidence="4">BTB domain-containing protein</fullName>
    </recommendedName>
</protein>
<dbReference type="EMBL" id="KV417922">
    <property type="protein sequence ID" value="KZP04450.1"/>
    <property type="molecule type" value="Genomic_DNA"/>
</dbReference>
<dbReference type="OrthoDB" id="2799068at2759"/>
<feature type="region of interest" description="Disordered" evidence="1">
    <location>
        <begin position="1"/>
        <end position="22"/>
    </location>
</feature>
<evidence type="ECO:0008006" key="4">
    <source>
        <dbReference type="Google" id="ProtNLM"/>
    </source>
</evidence>
<keyword evidence="3" id="KW-1185">Reference proteome</keyword>
<reference evidence="2 3" key="1">
    <citation type="journal article" date="2016" name="Mol. Biol. Evol.">
        <title>Comparative Genomics of Early-Diverging Mushroom-Forming Fungi Provides Insights into the Origins of Lignocellulose Decay Capabilities.</title>
        <authorList>
            <person name="Nagy L.G."/>
            <person name="Riley R."/>
            <person name="Tritt A."/>
            <person name="Adam C."/>
            <person name="Daum C."/>
            <person name="Floudas D."/>
            <person name="Sun H."/>
            <person name="Yadav J.S."/>
            <person name="Pangilinan J."/>
            <person name="Larsson K.H."/>
            <person name="Matsuura K."/>
            <person name="Barry K."/>
            <person name="Labutti K."/>
            <person name="Kuo R."/>
            <person name="Ohm R.A."/>
            <person name="Bhattacharya S.S."/>
            <person name="Shirouzu T."/>
            <person name="Yoshinaga Y."/>
            <person name="Martin F.M."/>
            <person name="Grigoriev I.V."/>
            <person name="Hibbett D.S."/>
        </authorList>
    </citation>
    <scope>NUCLEOTIDE SEQUENCE [LARGE SCALE GENOMIC DNA]</scope>
    <source>
        <strain evidence="2 3">CBS 109695</strain>
    </source>
</reference>